<evidence type="ECO:0008006" key="4">
    <source>
        <dbReference type="Google" id="ProtNLM"/>
    </source>
</evidence>
<proteinExistence type="inferred from homology"/>
<dbReference type="InterPro" id="IPR050645">
    <property type="entry name" value="Histidine_acid_phosphatase"/>
</dbReference>
<dbReference type="Gene3D" id="3.40.50.1240">
    <property type="entry name" value="Phosphoglycerate mutase-like"/>
    <property type="match status" value="1"/>
</dbReference>
<reference evidence="2 3" key="1">
    <citation type="submission" date="2014-03" db="EMBL/GenBank/DDBJ databases">
        <title>Draft genome of the hookworm Oesophagostomum dentatum.</title>
        <authorList>
            <person name="Mitreva M."/>
        </authorList>
    </citation>
    <scope>NUCLEOTIDE SEQUENCE [LARGE SCALE GENOMIC DNA]</scope>
    <source>
        <strain evidence="2 3">OD-Hann</strain>
    </source>
</reference>
<evidence type="ECO:0000313" key="3">
    <source>
        <dbReference type="Proteomes" id="UP000053660"/>
    </source>
</evidence>
<dbReference type="AlphaFoldDB" id="A0A0B1RZP2"/>
<dbReference type="OrthoDB" id="10257284at2759"/>
<accession>A0A0B1RZP2</accession>
<gene>
    <name evidence="2" type="ORF">OESDEN_23683</name>
</gene>
<comment type="similarity">
    <text evidence="1">Belongs to the histidine acid phosphatase family.</text>
</comment>
<dbReference type="GO" id="GO:0016791">
    <property type="term" value="F:phosphatase activity"/>
    <property type="evidence" value="ECO:0007669"/>
    <property type="project" value="TreeGrafter"/>
</dbReference>
<dbReference type="Pfam" id="PF00328">
    <property type="entry name" value="His_Phos_2"/>
    <property type="match status" value="1"/>
</dbReference>
<dbReference type="Proteomes" id="UP000053660">
    <property type="component" value="Unassembled WGS sequence"/>
</dbReference>
<dbReference type="SUPFAM" id="SSF53254">
    <property type="entry name" value="Phosphoglycerate mutase-like"/>
    <property type="match status" value="1"/>
</dbReference>
<dbReference type="InterPro" id="IPR029033">
    <property type="entry name" value="His_PPase_superfam"/>
</dbReference>
<evidence type="ECO:0000256" key="1">
    <source>
        <dbReference type="ARBA" id="ARBA00005375"/>
    </source>
</evidence>
<evidence type="ECO:0000313" key="2">
    <source>
        <dbReference type="EMBL" id="KHJ76697.1"/>
    </source>
</evidence>
<dbReference type="PANTHER" id="PTHR11567:SF138">
    <property type="entry name" value="INTESTINAL ACID PHOSPHATASE"/>
    <property type="match status" value="1"/>
</dbReference>
<dbReference type="EMBL" id="KN611498">
    <property type="protein sequence ID" value="KHJ76697.1"/>
    <property type="molecule type" value="Genomic_DNA"/>
</dbReference>
<name>A0A0B1RZP2_OESDE</name>
<dbReference type="PANTHER" id="PTHR11567">
    <property type="entry name" value="ACID PHOSPHATASE-RELATED"/>
    <property type="match status" value="1"/>
</dbReference>
<feature type="non-terminal residue" evidence="2">
    <location>
        <position position="155"/>
    </location>
</feature>
<protein>
    <recommendedName>
        <fullName evidence="4">Histidine acid phosphatase</fullName>
    </recommendedName>
</protein>
<organism evidence="2 3">
    <name type="scientific">Oesophagostomum dentatum</name>
    <name type="common">Nodular worm</name>
    <dbReference type="NCBI Taxonomy" id="61180"/>
    <lineage>
        <taxon>Eukaryota</taxon>
        <taxon>Metazoa</taxon>
        <taxon>Ecdysozoa</taxon>
        <taxon>Nematoda</taxon>
        <taxon>Chromadorea</taxon>
        <taxon>Rhabditida</taxon>
        <taxon>Rhabditina</taxon>
        <taxon>Rhabditomorpha</taxon>
        <taxon>Strongyloidea</taxon>
        <taxon>Strongylidae</taxon>
        <taxon>Oesophagostomum</taxon>
    </lineage>
</organism>
<keyword evidence="3" id="KW-1185">Reference proteome</keyword>
<dbReference type="InterPro" id="IPR000560">
    <property type="entry name" value="His_Pase_clade-2"/>
</dbReference>
<sequence length="155" mass="17954">MAELKRQERMETFNSYEKSKLSTGFLLGRLLQEMQEKIAGISSKKLMLYATHDATITSLMYNLEVSNHLLPPYTSSVLMELHKIKARHFVKLLFRNSTEEPIPLQLPSCSVLCPWEDFLKFTTPRSFETKDEFETACGNQQPRDTDRRLIYGSVT</sequence>